<dbReference type="Gene3D" id="3.30.379.10">
    <property type="entry name" value="Chitobiase/beta-hexosaminidase domain 2-like"/>
    <property type="match status" value="1"/>
</dbReference>
<dbReference type="InterPro" id="IPR029018">
    <property type="entry name" value="Hex-like_dom2"/>
</dbReference>
<evidence type="ECO:0000313" key="4">
    <source>
        <dbReference type="Proteomes" id="UP000054988"/>
    </source>
</evidence>
<gene>
    <name evidence="3" type="ORF">WG66_508</name>
</gene>
<organism evidence="3 4">
    <name type="scientific">Moniliophthora roreri</name>
    <name type="common">Frosty pod rot fungus</name>
    <name type="synonym">Monilia roreri</name>
    <dbReference type="NCBI Taxonomy" id="221103"/>
    <lineage>
        <taxon>Eukaryota</taxon>
        <taxon>Fungi</taxon>
        <taxon>Dikarya</taxon>
        <taxon>Basidiomycota</taxon>
        <taxon>Agaricomycotina</taxon>
        <taxon>Agaricomycetes</taxon>
        <taxon>Agaricomycetidae</taxon>
        <taxon>Agaricales</taxon>
        <taxon>Marasmiineae</taxon>
        <taxon>Marasmiaceae</taxon>
        <taxon>Moniliophthora</taxon>
    </lineage>
</organism>
<evidence type="ECO:0000256" key="1">
    <source>
        <dbReference type="ARBA" id="ARBA00022801"/>
    </source>
</evidence>
<proteinExistence type="predicted"/>
<protein>
    <submittedName>
        <fullName evidence="3">Uncharacterized protein</fullName>
    </submittedName>
</protein>
<comment type="caution">
    <text evidence="3">The sequence shown here is derived from an EMBL/GenBank/DDBJ whole genome shotgun (WGS) entry which is preliminary data.</text>
</comment>
<accession>A0A0W0GEE0</accession>
<dbReference type="EMBL" id="LATX01000214">
    <property type="protein sequence ID" value="KTB46915.1"/>
    <property type="molecule type" value="Genomic_DNA"/>
</dbReference>
<evidence type="ECO:0000313" key="3">
    <source>
        <dbReference type="EMBL" id="KTB46915.1"/>
    </source>
</evidence>
<dbReference type="GO" id="GO:0016787">
    <property type="term" value="F:hydrolase activity"/>
    <property type="evidence" value="ECO:0007669"/>
    <property type="project" value="UniProtKB-KW"/>
</dbReference>
<dbReference type="AlphaFoldDB" id="A0A0W0GEE0"/>
<name>A0A0W0GEE0_MONRR</name>
<sequence length="95" mass="10568">MSPQGTHKTPPLGPSSSRRWGKRESSLWKKVVNFLIGLERVYVIIGSDKRGTIHAMHNPRSNSVGLPGPENEVIGYYTKGLKISDHVTLTWLVMA</sequence>
<evidence type="ECO:0000256" key="2">
    <source>
        <dbReference type="SAM" id="MobiDB-lite"/>
    </source>
</evidence>
<reference evidence="3 4" key="1">
    <citation type="submission" date="2015-12" db="EMBL/GenBank/DDBJ databases">
        <title>Draft genome sequence of Moniliophthora roreri, the causal agent of frosty pod rot of cacao.</title>
        <authorList>
            <person name="Aime M.C."/>
            <person name="Diaz-Valderrama J.R."/>
            <person name="Kijpornyongpan T."/>
            <person name="Phillips-Mora W."/>
        </authorList>
    </citation>
    <scope>NUCLEOTIDE SEQUENCE [LARGE SCALE GENOMIC DNA]</scope>
    <source>
        <strain evidence="3 4">MCA 2952</strain>
    </source>
</reference>
<feature type="region of interest" description="Disordered" evidence="2">
    <location>
        <begin position="1"/>
        <end position="24"/>
    </location>
</feature>
<keyword evidence="1" id="KW-0378">Hydrolase</keyword>
<dbReference type="Proteomes" id="UP000054988">
    <property type="component" value="Unassembled WGS sequence"/>
</dbReference>